<dbReference type="InterPro" id="IPR026893">
    <property type="entry name" value="Tyr/Ser_Pase_IphP-type"/>
</dbReference>
<gene>
    <name evidence="1" type="ORF">E0H58_31580</name>
</gene>
<dbReference type="InterPro" id="IPR029021">
    <property type="entry name" value="Prot-tyrosine_phosphatase-like"/>
</dbReference>
<accession>A0ABY1ZX32</accession>
<evidence type="ECO:0000313" key="2">
    <source>
        <dbReference type="Proteomes" id="UP000292385"/>
    </source>
</evidence>
<dbReference type="SUPFAM" id="SSF52799">
    <property type="entry name" value="(Phosphotyrosine protein) phosphatases II"/>
    <property type="match status" value="1"/>
</dbReference>
<keyword evidence="2" id="KW-1185">Reference proteome</keyword>
<dbReference type="EMBL" id="SJJY01000008">
    <property type="protein sequence ID" value="TCC19449.1"/>
    <property type="molecule type" value="Genomic_DNA"/>
</dbReference>
<reference evidence="1 2" key="1">
    <citation type="submission" date="2019-02" db="EMBL/GenBank/DDBJ databases">
        <title>Kribbella capetownensis sp. nov. and Kribbella speibonae sp. nov., isolated from soil.</title>
        <authorList>
            <person name="Curtis S.M."/>
            <person name="Norton I."/>
            <person name="Everest G.J."/>
            <person name="Meyers P.R."/>
        </authorList>
    </citation>
    <scope>NUCLEOTIDE SEQUENCE [LARGE SCALE GENOMIC DNA]</scope>
    <source>
        <strain evidence="1 2">SK5</strain>
    </source>
</reference>
<dbReference type="Pfam" id="PF13350">
    <property type="entry name" value="Y_phosphatase3"/>
    <property type="match status" value="1"/>
</dbReference>
<protein>
    <submittedName>
        <fullName evidence="1">Tyrosine-protein phosphatase</fullName>
    </submittedName>
</protein>
<dbReference type="Proteomes" id="UP000292385">
    <property type="component" value="Unassembled WGS sequence"/>
</dbReference>
<name>A0ABY1ZX32_9ACTN</name>
<sequence length="214" mass="23440">MSGRSRVIAVHPLIWPDCRNVRDLAGLPTTTGELQPDRLIRSDNLDQLTPTGRAAVEALDISRFVDLRSAWECETWPSPYADDARWRNVPLWDPGDRDVSDLDLFEMYRILIDDYNARVASAVTAIADAPPGAVVVNCHAGKDRTGIVIALTLDLSGVPEDLIATDYATSEASASTILRLLGHVRQRYGGTRQYLLGSGASRAKLDVLIARLTT</sequence>
<organism evidence="1 2">
    <name type="scientific">Kribbella speibonae</name>
    <dbReference type="NCBI Taxonomy" id="1572660"/>
    <lineage>
        <taxon>Bacteria</taxon>
        <taxon>Bacillati</taxon>
        <taxon>Actinomycetota</taxon>
        <taxon>Actinomycetes</taxon>
        <taxon>Propionibacteriales</taxon>
        <taxon>Kribbellaceae</taxon>
        <taxon>Kribbella</taxon>
    </lineage>
</organism>
<evidence type="ECO:0000313" key="1">
    <source>
        <dbReference type="EMBL" id="TCC19449.1"/>
    </source>
</evidence>
<comment type="caution">
    <text evidence="1">The sequence shown here is derived from an EMBL/GenBank/DDBJ whole genome shotgun (WGS) entry which is preliminary data.</text>
</comment>
<dbReference type="Gene3D" id="3.90.190.10">
    <property type="entry name" value="Protein tyrosine phosphatase superfamily"/>
    <property type="match status" value="1"/>
</dbReference>
<proteinExistence type="predicted"/>